<evidence type="ECO:0000259" key="2">
    <source>
        <dbReference type="Pfam" id="PF05193"/>
    </source>
</evidence>
<dbReference type="Pfam" id="PF00675">
    <property type="entry name" value="Peptidase_M16"/>
    <property type="match status" value="1"/>
</dbReference>
<dbReference type="InterPro" id="IPR011765">
    <property type="entry name" value="Pept_M16_N"/>
</dbReference>
<accession>A0ABP8JVR6</accession>
<gene>
    <name evidence="3" type="ORF">GCM10023153_19390</name>
</gene>
<evidence type="ECO:0000313" key="3">
    <source>
        <dbReference type="EMBL" id="GAA4396420.1"/>
    </source>
</evidence>
<dbReference type="InterPro" id="IPR050361">
    <property type="entry name" value="MPP/UQCRC_Complex"/>
</dbReference>
<protein>
    <submittedName>
        <fullName evidence="3">Pitrilysin family protein</fullName>
    </submittedName>
</protein>
<dbReference type="InterPro" id="IPR011249">
    <property type="entry name" value="Metalloenz_LuxS/M16"/>
</dbReference>
<dbReference type="PANTHER" id="PTHR11851:SF224">
    <property type="entry name" value="PROCESSING PROTEASE"/>
    <property type="match status" value="1"/>
</dbReference>
<dbReference type="EMBL" id="BAABFX010000026">
    <property type="protein sequence ID" value="GAA4396420.1"/>
    <property type="molecule type" value="Genomic_DNA"/>
</dbReference>
<name>A0ABP8JVR6_9MICO</name>
<organism evidence="3 4">
    <name type="scientific">Ornithinibacter aureus</name>
    <dbReference type="NCBI Taxonomy" id="622664"/>
    <lineage>
        <taxon>Bacteria</taxon>
        <taxon>Bacillati</taxon>
        <taxon>Actinomycetota</taxon>
        <taxon>Actinomycetes</taxon>
        <taxon>Micrococcales</taxon>
        <taxon>Intrasporangiaceae</taxon>
        <taxon>Ornithinibacter</taxon>
    </lineage>
</organism>
<dbReference type="RefSeq" id="WP_159900542.1">
    <property type="nucleotide sequence ID" value="NZ_BAABFX010000026.1"/>
</dbReference>
<dbReference type="SUPFAM" id="SSF63411">
    <property type="entry name" value="LuxS/MPP-like metallohydrolase"/>
    <property type="match status" value="2"/>
</dbReference>
<reference evidence="4" key="1">
    <citation type="journal article" date="2019" name="Int. J. Syst. Evol. Microbiol.">
        <title>The Global Catalogue of Microorganisms (GCM) 10K type strain sequencing project: providing services to taxonomists for standard genome sequencing and annotation.</title>
        <authorList>
            <consortium name="The Broad Institute Genomics Platform"/>
            <consortium name="The Broad Institute Genome Sequencing Center for Infectious Disease"/>
            <person name="Wu L."/>
            <person name="Ma J."/>
        </authorList>
    </citation>
    <scope>NUCLEOTIDE SEQUENCE [LARGE SCALE GENOMIC DNA]</scope>
    <source>
        <strain evidence="4">JCM 17738</strain>
    </source>
</reference>
<dbReference type="Pfam" id="PF05193">
    <property type="entry name" value="Peptidase_M16_C"/>
    <property type="match status" value="1"/>
</dbReference>
<dbReference type="Gene3D" id="3.30.830.10">
    <property type="entry name" value="Metalloenzyme, LuxS/M16 peptidase-like"/>
    <property type="match status" value="2"/>
</dbReference>
<proteinExistence type="predicted"/>
<evidence type="ECO:0000259" key="1">
    <source>
        <dbReference type="Pfam" id="PF00675"/>
    </source>
</evidence>
<feature type="domain" description="Peptidase M16 C-terminal" evidence="2">
    <location>
        <begin position="184"/>
        <end position="357"/>
    </location>
</feature>
<dbReference type="PANTHER" id="PTHR11851">
    <property type="entry name" value="METALLOPROTEASE"/>
    <property type="match status" value="1"/>
</dbReference>
<keyword evidence="4" id="KW-1185">Reference proteome</keyword>
<sequence length="449" mass="47107">MSTARPQVTPPQPWAFPVPTEHVLTNGVRVLLHDLPGQYVLSLRVVVPLAVSAEPAGKQGIASMTARLLDEGTASLTSDEFAELMERHGMVLGAGVSDGGLLVDVDVSQRHLATAAGLLTQALAAPAFPEDEVRRILRNRLAEIEQERASSAHRAGKEFARTLWDPTDRASLPTGGTPESIGALTRDDLIEFHATHVGPAGATVVLAGDLTDVDALAVLEATLGTWSAPRHQPAPRPVPPVPAADAARVVVVDRPGSVQTEIVVGRPGPDRSTSHGWAPHPVLSFILGGSPSARIDAVLREEKGYTYGIRSTFRPRVAGGTFVTSGSVRSEVTGESVEILLGILDGARDGFTDAELRTGVDYVAMTAPGRYATADAVADESATLALEGLPGDFTTRNLRAVNALTLDDLDAAYGRVVTGEWTVVLVGDAAQIVPQLDGRVTGAVTTVDL</sequence>
<dbReference type="Proteomes" id="UP001500390">
    <property type="component" value="Unassembled WGS sequence"/>
</dbReference>
<feature type="domain" description="Peptidase M16 N-terminal" evidence="1">
    <location>
        <begin position="30"/>
        <end position="148"/>
    </location>
</feature>
<comment type="caution">
    <text evidence="3">The sequence shown here is derived from an EMBL/GenBank/DDBJ whole genome shotgun (WGS) entry which is preliminary data.</text>
</comment>
<dbReference type="InterPro" id="IPR007863">
    <property type="entry name" value="Peptidase_M16_C"/>
</dbReference>
<evidence type="ECO:0000313" key="4">
    <source>
        <dbReference type="Proteomes" id="UP001500390"/>
    </source>
</evidence>